<dbReference type="OMA" id="THEWAKW"/>
<reference evidence="2" key="1">
    <citation type="journal article" date="2012" name="Science">
        <title>The Paleozoic origin of enzymatic lignin decomposition reconstructed from 31 fungal genomes.</title>
        <authorList>
            <person name="Floudas D."/>
            <person name="Binder M."/>
            <person name="Riley R."/>
            <person name="Barry K."/>
            <person name="Blanchette R.A."/>
            <person name="Henrissat B."/>
            <person name="Martinez A.T."/>
            <person name="Otillar R."/>
            <person name="Spatafora J.W."/>
            <person name="Yadav J.S."/>
            <person name="Aerts A."/>
            <person name="Benoit I."/>
            <person name="Boyd A."/>
            <person name="Carlson A."/>
            <person name="Copeland A."/>
            <person name="Coutinho P.M."/>
            <person name="de Vries R.P."/>
            <person name="Ferreira P."/>
            <person name="Findley K."/>
            <person name="Foster B."/>
            <person name="Gaskell J."/>
            <person name="Glotzer D."/>
            <person name="Gorecki P."/>
            <person name="Heitman J."/>
            <person name="Hesse C."/>
            <person name="Hori C."/>
            <person name="Igarashi K."/>
            <person name="Jurgens J.A."/>
            <person name="Kallen N."/>
            <person name="Kersten P."/>
            <person name="Kohler A."/>
            <person name="Kuees U."/>
            <person name="Kumar T.K.A."/>
            <person name="Kuo A."/>
            <person name="LaButti K."/>
            <person name="Larrondo L.F."/>
            <person name="Lindquist E."/>
            <person name="Ling A."/>
            <person name="Lombard V."/>
            <person name="Lucas S."/>
            <person name="Lundell T."/>
            <person name="Martin R."/>
            <person name="McLaughlin D.J."/>
            <person name="Morgenstern I."/>
            <person name="Morin E."/>
            <person name="Murat C."/>
            <person name="Nagy L.G."/>
            <person name="Nolan M."/>
            <person name="Ohm R.A."/>
            <person name="Patyshakuliyeva A."/>
            <person name="Rokas A."/>
            <person name="Ruiz-Duenas F.J."/>
            <person name="Sabat G."/>
            <person name="Salamov A."/>
            <person name="Samejima M."/>
            <person name="Schmutz J."/>
            <person name="Slot J.C."/>
            <person name="St John F."/>
            <person name="Stenlid J."/>
            <person name="Sun H."/>
            <person name="Sun S."/>
            <person name="Syed K."/>
            <person name="Tsang A."/>
            <person name="Wiebenga A."/>
            <person name="Young D."/>
            <person name="Pisabarro A."/>
            <person name="Eastwood D.C."/>
            <person name="Martin F."/>
            <person name="Cullen D."/>
            <person name="Grigoriev I.V."/>
            <person name="Hibbett D.S."/>
        </authorList>
    </citation>
    <scope>NUCLEOTIDE SEQUENCE [LARGE SCALE GENOMIC DNA]</scope>
    <source>
        <strain evidence="2">HHB-11173 SS5</strain>
    </source>
</reference>
<dbReference type="RefSeq" id="XP_007389248.1">
    <property type="nucleotide sequence ID" value="XM_007389186.1"/>
</dbReference>
<dbReference type="eggNOG" id="ENOG502RSBH">
    <property type="taxonomic scope" value="Eukaryota"/>
</dbReference>
<evidence type="ECO:0000313" key="1">
    <source>
        <dbReference type="EMBL" id="EIN03591.1"/>
    </source>
</evidence>
<evidence type="ECO:0000313" key="2">
    <source>
        <dbReference type="Proteomes" id="UP000054196"/>
    </source>
</evidence>
<dbReference type="KEGG" id="psq:PUNSTDRAFT_147021"/>
<dbReference type="OrthoDB" id="630188at2759"/>
<dbReference type="GeneID" id="18881764"/>
<dbReference type="EMBL" id="JH687561">
    <property type="protein sequence ID" value="EIN03591.1"/>
    <property type="molecule type" value="Genomic_DNA"/>
</dbReference>
<name>R7S2W4_PUNST</name>
<dbReference type="AlphaFoldDB" id="R7S2W4"/>
<keyword evidence="2" id="KW-1185">Reference proteome</keyword>
<sequence length="470" mass="51914">MKHRMRQLAPSTRWKWAYFSVGALSTLFFIHAHSDLPLHAISALPRPFGFHKPVILGPTLNDLEAGTWTKRDPPLDLEHFWNGDYTWVESAGQEGEGLEGEALQTARRERAERLASWEWAGPGAVADLDAEWMLVRALRSPGGIILVGDSIQLQLFEHLVKCIPRTVPHETVKSQSEVHYRVPLDEPHMVDGSYAVFLSSSDSSVVLDLLRAANAPLERLSRPVITFVREDLLLTIESASELVGEVMGEVDGQHRLNNVVFGNWTDVLAANSLPIRTQGTGRDWSGDRKNVVLLNSGAHWSPGCFHDLGEESLWQTYSAMVHEVVSTLSALPATTLLYRPTIPGHASCASFLGPVSSPDELVPLTFDGDWGWTLFPSFNELWVNVLRGGITGPHISEDRDAPSMGPKPPGYLPVYTRSLLRPDAHRIVGNDCLHLAGPGVTHEWAKWAMQEIGALDNGMDRAHIFLHGAS</sequence>
<dbReference type="Proteomes" id="UP000054196">
    <property type="component" value="Unassembled WGS sequence"/>
</dbReference>
<proteinExistence type="predicted"/>
<organism evidence="1 2">
    <name type="scientific">Punctularia strigosozonata (strain HHB-11173)</name>
    <name type="common">White-rot fungus</name>
    <dbReference type="NCBI Taxonomy" id="741275"/>
    <lineage>
        <taxon>Eukaryota</taxon>
        <taxon>Fungi</taxon>
        <taxon>Dikarya</taxon>
        <taxon>Basidiomycota</taxon>
        <taxon>Agaricomycotina</taxon>
        <taxon>Agaricomycetes</taxon>
        <taxon>Corticiales</taxon>
        <taxon>Punctulariaceae</taxon>
        <taxon>Punctularia</taxon>
    </lineage>
</organism>
<dbReference type="HOGENOM" id="CLU_544072_0_0_1"/>
<accession>R7S2W4</accession>
<protein>
    <submittedName>
        <fullName evidence="1">Uncharacterized protein</fullName>
    </submittedName>
</protein>
<gene>
    <name evidence="1" type="ORF">PUNSTDRAFT_147021</name>
</gene>